<reference evidence="2 3" key="1">
    <citation type="submission" date="2019-02" db="EMBL/GenBank/DDBJ databases">
        <title>Deep-cultivation of Planctomycetes and their phenomic and genomic characterization uncovers novel biology.</title>
        <authorList>
            <person name="Wiegand S."/>
            <person name="Jogler M."/>
            <person name="Boedeker C."/>
            <person name="Pinto D."/>
            <person name="Vollmers J."/>
            <person name="Rivas-Marin E."/>
            <person name="Kohn T."/>
            <person name="Peeters S.H."/>
            <person name="Heuer A."/>
            <person name="Rast P."/>
            <person name="Oberbeckmann S."/>
            <person name="Bunk B."/>
            <person name="Jeske O."/>
            <person name="Meyerdierks A."/>
            <person name="Storesund J.E."/>
            <person name="Kallscheuer N."/>
            <person name="Luecker S."/>
            <person name="Lage O.M."/>
            <person name="Pohl T."/>
            <person name="Merkel B.J."/>
            <person name="Hornburger P."/>
            <person name="Mueller R.-W."/>
            <person name="Bruemmer F."/>
            <person name="Labrenz M."/>
            <person name="Spormann A.M."/>
            <person name="Op den Camp H."/>
            <person name="Overmann J."/>
            <person name="Amann R."/>
            <person name="Jetten M.S.M."/>
            <person name="Mascher T."/>
            <person name="Medema M.H."/>
            <person name="Devos D.P."/>
            <person name="Kaster A.-K."/>
            <person name="Ovreas L."/>
            <person name="Rohde M."/>
            <person name="Galperin M.Y."/>
            <person name="Jogler C."/>
        </authorList>
    </citation>
    <scope>NUCLEOTIDE SEQUENCE [LARGE SCALE GENOMIC DNA]</scope>
    <source>
        <strain evidence="2 3">Mal52</strain>
    </source>
</reference>
<keyword evidence="1" id="KW-0812">Transmembrane</keyword>
<sequence length="57" mass="6234">MSRKQLAKWLYVVAAGASFLLSVSLWFSGSKEQGAFVGLWVPSILSFGTLMMGGRHE</sequence>
<organism evidence="2 3">
    <name type="scientific">Symmachiella dynata</name>
    <dbReference type="NCBI Taxonomy" id="2527995"/>
    <lineage>
        <taxon>Bacteria</taxon>
        <taxon>Pseudomonadati</taxon>
        <taxon>Planctomycetota</taxon>
        <taxon>Planctomycetia</taxon>
        <taxon>Planctomycetales</taxon>
        <taxon>Planctomycetaceae</taxon>
        <taxon>Symmachiella</taxon>
    </lineage>
</organism>
<dbReference type="Proteomes" id="UP000319383">
    <property type="component" value="Chromosome"/>
</dbReference>
<accession>A0A517ZYE7</accession>
<evidence type="ECO:0000313" key="3">
    <source>
        <dbReference type="Proteomes" id="UP000319383"/>
    </source>
</evidence>
<evidence type="ECO:0000313" key="2">
    <source>
        <dbReference type="EMBL" id="QDU47476.1"/>
    </source>
</evidence>
<name>A0A517ZYE7_9PLAN</name>
<dbReference type="KEGG" id="sdyn:Mal52_60070"/>
<feature type="transmembrane region" description="Helical" evidence="1">
    <location>
        <begin position="9"/>
        <end position="28"/>
    </location>
</feature>
<evidence type="ECO:0000256" key="1">
    <source>
        <dbReference type="SAM" id="Phobius"/>
    </source>
</evidence>
<protein>
    <submittedName>
        <fullName evidence="2">Uncharacterized protein</fullName>
    </submittedName>
</protein>
<feature type="transmembrane region" description="Helical" evidence="1">
    <location>
        <begin position="34"/>
        <end position="53"/>
    </location>
</feature>
<keyword evidence="3" id="KW-1185">Reference proteome</keyword>
<dbReference type="AlphaFoldDB" id="A0A517ZYE7"/>
<keyword evidence="1" id="KW-1133">Transmembrane helix</keyword>
<proteinExistence type="predicted"/>
<dbReference type="EMBL" id="CP036276">
    <property type="protein sequence ID" value="QDU47476.1"/>
    <property type="molecule type" value="Genomic_DNA"/>
</dbReference>
<gene>
    <name evidence="2" type="ORF">Mal52_60070</name>
</gene>
<keyword evidence="1" id="KW-0472">Membrane</keyword>